<dbReference type="PANTHER" id="PTHR13182">
    <property type="entry name" value="ZINC FINGER PROTEIN 622"/>
    <property type="match status" value="1"/>
</dbReference>
<dbReference type="OrthoDB" id="19329at2759"/>
<evidence type="ECO:0000313" key="3">
    <source>
        <dbReference type="Proteomes" id="UP000243052"/>
    </source>
</evidence>
<dbReference type="InterPro" id="IPR040025">
    <property type="entry name" value="Znf622/Rei1/Reh1"/>
</dbReference>
<dbReference type="InterPro" id="IPR041661">
    <property type="entry name" value="ZN622/Rei1/Reh1_Znf-C2H2"/>
</dbReference>
<feature type="domain" description="C2H2-type" evidence="1">
    <location>
        <begin position="6"/>
        <end position="28"/>
    </location>
</feature>
<dbReference type="GO" id="GO:0030687">
    <property type="term" value="C:preribosome, large subunit precursor"/>
    <property type="evidence" value="ECO:0007669"/>
    <property type="project" value="TreeGrafter"/>
</dbReference>
<gene>
    <name evidence="2" type="ORF">AW171_hschr21114</name>
</gene>
<evidence type="ECO:0000313" key="2">
    <source>
        <dbReference type="EMBL" id="AMD19291.1"/>
    </source>
</evidence>
<protein>
    <submittedName>
        <fullName evidence="2">HBR390Cp</fullName>
    </submittedName>
</protein>
<dbReference type="STRING" id="45286.A0A120K1F6"/>
<dbReference type="PROSITE" id="PS00028">
    <property type="entry name" value="ZINC_FINGER_C2H2_1"/>
    <property type="match status" value="1"/>
</dbReference>
<dbReference type="GeneID" id="28721567"/>
<dbReference type="Proteomes" id="UP000243052">
    <property type="component" value="Chromosome ii"/>
</dbReference>
<proteinExistence type="predicted"/>
<evidence type="ECO:0000259" key="1">
    <source>
        <dbReference type="PROSITE" id="PS00028"/>
    </source>
</evidence>
<accession>A0A120K1F6</accession>
<dbReference type="EMBL" id="CP014242">
    <property type="protein sequence ID" value="AMD19291.1"/>
    <property type="molecule type" value="Genomic_DNA"/>
</dbReference>
<sequence>MSSYTCNSCALAFSTGEDQRSHMKTDWHRYNLKRRVAQLPPIDEPTFDEKASRLAENETEKLSKKEIRRREKEALLERKKQLLEMAKHSIMKNMQEQNVKSNDLSEESVTDEPIAAAEETVEAVAAETELTEEEQLEKIMQDKIKNNVEIPLETCIFCPKRSFATFEENLEHMFKNHGFYIPEAKYLVDKRGLVKYLSEKVGLGNVCLCCSYQGRSLEAVRAHMLAKSHCRVPYETEDEKLEISEFYDFTSSYAALDAATNDDEGEWEDVDSDYEGSDSEELLPQDILYHDGIELYLPTGVKVGHRSMQRYYRQNIKPERELSEGQGTIIAADTRHLATIHDKQAVATQKRAWKTFVSDKKRDDKRAAKFINNQPHYRDQLLQ</sequence>
<name>A0A120K1F6_9SACH</name>
<dbReference type="PANTHER" id="PTHR13182:SF21">
    <property type="entry name" value="CYTOPLASMIC 60S SUBUNIT BIOGENESIS FACTOR REI1"/>
    <property type="match status" value="1"/>
</dbReference>
<dbReference type="InterPro" id="IPR013087">
    <property type="entry name" value="Znf_C2H2_type"/>
</dbReference>
<dbReference type="SUPFAM" id="SSF57667">
    <property type="entry name" value="beta-beta-alpha zinc fingers"/>
    <property type="match status" value="1"/>
</dbReference>
<reference evidence="2 3" key="1">
    <citation type="submission" date="2016-01" db="EMBL/GenBank/DDBJ databases">
        <title>Genome sequence of the yeast Holleya sinecauda.</title>
        <authorList>
            <person name="Dietrich F.S."/>
        </authorList>
    </citation>
    <scope>NUCLEOTIDE SEQUENCE [LARGE SCALE GENOMIC DNA]</scope>
    <source>
        <strain evidence="2 3">ATCC 58844</strain>
    </source>
</reference>
<dbReference type="GO" id="GO:0042273">
    <property type="term" value="P:ribosomal large subunit biogenesis"/>
    <property type="evidence" value="ECO:0007669"/>
    <property type="project" value="TreeGrafter"/>
</dbReference>
<dbReference type="RefSeq" id="XP_017986287.1">
    <property type="nucleotide sequence ID" value="XM_018130798.1"/>
</dbReference>
<dbReference type="Pfam" id="PF12756">
    <property type="entry name" value="zf-C2H2_2"/>
    <property type="match status" value="1"/>
</dbReference>
<dbReference type="InterPro" id="IPR036236">
    <property type="entry name" value="Znf_C2H2_sf"/>
</dbReference>
<dbReference type="AlphaFoldDB" id="A0A120K1F6"/>
<dbReference type="SMART" id="SM00355">
    <property type="entry name" value="ZnF_C2H2"/>
    <property type="match status" value="3"/>
</dbReference>
<organism evidence="2 3">
    <name type="scientific">Eremothecium sinecaudum</name>
    <dbReference type="NCBI Taxonomy" id="45286"/>
    <lineage>
        <taxon>Eukaryota</taxon>
        <taxon>Fungi</taxon>
        <taxon>Dikarya</taxon>
        <taxon>Ascomycota</taxon>
        <taxon>Saccharomycotina</taxon>
        <taxon>Saccharomycetes</taxon>
        <taxon>Saccharomycetales</taxon>
        <taxon>Saccharomycetaceae</taxon>
        <taxon>Eremothecium</taxon>
    </lineage>
</organism>
<keyword evidence="3" id="KW-1185">Reference proteome</keyword>